<comment type="subcellular location">
    <subcellularLocation>
        <location evidence="11">Cell inner membrane</location>
        <topology evidence="11">Multi-pass membrane protein</topology>
    </subcellularLocation>
    <subcellularLocation>
        <location evidence="1">Cell membrane</location>
        <topology evidence="1">Multi-pass membrane protein</topology>
    </subcellularLocation>
</comment>
<reference evidence="13 14" key="1">
    <citation type="submission" date="2022-07" db="EMBL/GenBank/DDBJ databases">
        <title>A copper resistant bacterium isolated from sediment samples of deep sea hydrothermal areas.</title>
        <authorList>
            <person name="Zeng X."/>
        </authorList>
    </citation>
    <scope>NUCLEOTIDE SEQUENCE [LARGE SCALE GENOMIC DNA]</scope>
    <source>
        <strain evidence="14">CuT 6</strain>
    </source>
</reference>
<evidence type="ECO:0000256" key="3">
    <source>
        <dbReference type="ARBA" id="ARBA00022448"/>
    </source>
</evidence>
<dbReference type="EMBL" id="CP101118">
    <property type="protein sequence ID" value="WZF89782.1"/>
    <property type="molecule type" value="Genomic_DNA"/>
</dbReference>
<dbReference type="PROSITE" id="PS51012">
    <property type="entry name" value="ABC_TM2"/>
    <property type="match status" value="1"/>
</dbReference>
<dbReference type="PRINTS" id="PR00164">
    <property type="entry name" value="ABC2TRNSPORT"/>
</dbReference>
<accession>A0ABZ2W5E4</accession>
<protein>
    <recommendedName>
        <fullName evidence="11">Transport permease protein</fullName>
    </recommendedName>
</protein>
<evidence type="ECO:0000256" key="11">
    <source>
        <dbReference type="RuleBase" id="RU361157"/>
    </source>
</evidence>
<evidence type="ECO:0000256" key="10">
    <source>
        <dbReference type="ARBA" id="ARBA00023136"/>
    </source>
</evidence>
<keyword evidence="5" id="KW-0762">Sugar transport</keyword>
<proteinExistence type="inferred from homology"/>
<feature type="transmembrane region" description="Helical" evidence="11">
    <location>
        <begin position="149"/>
        <end position="173"/>
    </location>
</feature>
<evidence type="ECO:0000256" key="1">
    <source>
        <dbReference type="ARBA" id="ARBA00004651"/>
    </source>
</evidence>
<keyword evidence="4 11" id="KW-1003">Cell membrane</keyword>
<keyword evidence="10 11" id="KW-0472">Membrane</keyword>
<dbReference type="Proteomes" id="UP001475781">
    <property type="component" value="Chromosome"/>
</dbReference>
<keyword evidence="14" id="KW-1185">Reference proteome</keyword>
<feature type="transmembrane region" description="Helical" evidence="11">
    <location>
        <begin position="35"/>
        <end position="53"/>
    </location>
</feature>
<evidence type="ECO:0000259" key="12">
    <source>
        <dbReference type="PROSITE" id="PS51012"/>
    </source>
</evidence>
<keyword evidence="8 11" id="KW-1133">Transmembrane helix</keyword>
<evidence type="ECO:0000256" key="5">
    <source>
        <dbReference type="ARBA" id="ARBA00022597"/>
    </source>
</evidence>
<evidence type="ECO:0000256" key="9">
    <source>
        <dbReference type="ARBA" id="ARBA00023047"/>
    </source>
</evidence>
<keyword evidence="9" id="KW-0625">Polysaccharide transport</keyword>
<evidence type="ECO:0000256" key="4">
    <source>
        <dbReference type="ARBA" id="ARBA00022475"/>
    </source>
</evidence>
<evidence type="ECO:0000256" key="6">
    <source>
        <dbReference type="ARBA" id="ARBA00022692"/>
    </source>
</evidence>
<organism evidence="13 14">
    <name type="scientific">Marinobacter metalliresistant</name>
    <dbReference type="NCBI Taxonomy" id="2961995"/>
    <lineage>
        <taxon>Bacteria</taxon>
        <taxon>Pseudomonadati</taxon>
        <taxon>Pseudomonadota</taxon>
        <taxon>Gammaproteobacteria</taxon>
        <taxon>Pseudomonadales</taxon>
        <taxon>Marinobacteraceae</taxon>
        <taxon>Marinobacter</taxon>
    </lineage>
</organism>
<gene>
    <name evidence="13" type="ORF">NLK58_06185</name>
</gene>
<feature type="transmembrane region" description="Helical" evidence="11">
    <location>
        <begin position="236"/>
        <end position="255"/>
    </location>
</feature>
<feature type="domain" description="ABC transmembrane type-2" evidence="12">
    <location>
        <begin position="34"/>
        <end position="257"/>
    </location>
</feature>
<keyword evidence="3 11" id="KW-0813">Transport</keyword>
<dbReference type="Pfam" id="PF01061">
    <property type="entry name" value="ABC2_membrane"/>
    <property type="match status" value="1"/>
</dbReference>
<sequence length="264" mass="30271">MAEAIVRSPWRVTIHVWHALFMREALARVTADRVAWFWLMAEPVAHVLLLVWVRTLIGHARIIPGADFVPWLVVGVTTFILFRNQMNRGMNAISANRALFAYRQVHPADTLFVRSGLEGVLSTIVMLVLVLVFTLLGQHMVPHDPLYVIGIWCLVWLFGLGAGLVFSVVITVLPELQKFVTMIMFPLYFLSGIIIPVQYFPQDIRYYLLFNPVLHLIENIRYGFFEGYRLIDGVSLLYPAWWVLGALLLGLLLQVRYKVRLLAQ</sequence>
<evidence type="ECO:0000256" key="2">
    <source>
        <dbReference type="ARBA" id="ARBA00007783"/>
    </source>
</evidence>
<keyword evidence="7" id="KW-0972">Capsule biogenesis/degradation</keyword>
<dbReference type="PANTHER" id="PTHR30413:SF10">
    <property type="entry name" value="CAPSULE POLYSACCHARIDE EXPORT INNER-MEMBRANE PROTEIN CTRC"/>
    <property type="match status" value="1"/>
</dbReference>
<dbReference type="InterPro" id="IPR000412">
    <property type="entry name" value="ABC_2_transport"/>
</dbReference>
<dbReference type="InterPro" id="IPR047817">
    <property type="entry name" value="ABC2_TM_bact-type"/>
</dbReference>
<dbReference type="InterPro" id="IPR013525">
    <property type="entry name" value="ABC2_TM"/>
</dbReference>
<feature type="transmembrane region" description="Helical" evidence="11">
    <location>
        <begin position="119"/>
        <end position="137"/>
    </location>
</feature>
<keyword evidence="6 11" id="KW-0812">Transmembrane</keyword>
<evidence type="ECO:0000313" key="13">
    <source>
        <dbReference type="EMBL" id="WZF89782.1"/>
    </source>
</evidence>
<comment type="similarity">
    <text evidence="2 11">Belongs to the ABC-2 integral membrane protein family.</text>
</comment>
<feature type="transmembrane region" description="Helical" evidence="11">
    <location>
        <begin position="65"/>
        <end position="82"/>
    </location>
</feature>
<feature type="transmembrane region" description="Helical" evidence="11">
    <location>
        <begin position="179"/>
        <end position="199"/>
    </location>
</feature>
<dbReference type="RefSeq" id="WP_341582325.1">
    <property type="nucleotide sequence ID" value="NZ_CP101118.1"/>
</dbReference>
<evidence type="ECO:0000256" key="8">
    <source>
        <dbReference type="ARBA" id="ARBA00022989"/>
    </source>
</evidence>
<dbReference type="PANTHER" id="PTHR30413">
    <property type="entry name" value="INNER MEMBRANE TRANSPORT PERMEASE"/>
    <property type="match status" value="1"/>
</dbReference>
<evidence type="ECO:0000313" key="14">
    <source>
        <dbReference type="Proteomes" id="UP001475781"/>
    </source>
</evidence>
<evidence type="ECO:0000256" key="7">
    <source>
        <dbReference type="ARBA" id="ARBA00022903"/>
    </source>
</evidence>
<name>A0ABZ2W5E4_9GAMM</name>